<keyword evidence="3" id="KW-1185">Reference proteome</keyword>
<name>A0A1H6DM58_9ACTN</name>
<dbReference type="PANTHER" id="PTHR43781">
    <property type="entry name" value="SACCHAROPINE DEHYDROGENASE"/>
    <property type="match status" value="1"/>
</dbReference>
<protein>
    <submittedName>
        <fullName evidence="2">Saccharopine dehydrogenase NADP binding domain-containing protein</fullName>
    </submittedName>
</protein>
<accession>A0A1H6DM58</accession>
<dbReference type="InterPro" id="IPR005097">
    <property type="entry name" value="Sacchrp_dh_NADP-bd"/>
</dbReference>
<dbReference type="SUPFAM" id="SSF51735">
    <property type="entry name" value="NAD(P)-binding Rossmann-fold domains"/>
    <property type="match status" value="1"/>
</dbReference>
<dbReference type="Gene3D" id="3.40.50.720">
    <property type="entry name" value="NAD(P)-binding Rossmann-like Domain"/>
    <property type="match status" value="1"/>
</dbReference>
<dbReference type="EMBL" id="FNVO01000019">
    <property type="protein sequence ID" value="SEG86400.1"/>
    <property type="molecule type" value="Genomic_DNA"/>
</dbReference>
<feature type="domain" description="Saccharopine dehydrogenase NADP binding" evidence="1">
    <location>
        <begin position="4"/>
        <end position="104"/>
    </location>
</feature>
<dbReference type="AlphaFoldDB" id="A0A1H6DM58"/>
<dbReference type="OrthoDB" id="4414717at2"/>
<evidence type="ECO:0000313" key="2">
    <source>
        <dbReference type="EMBL" id="SEG86400.1"/>
    </source>
</evidence>
<evidence type="ECO:0000259" key="1">
    <source>
        <dbReference type="Pfam" id="PF03435"/>
    </source>
</evidence>
<dbReference type="PANTHER" id="PTHR43781:SF1">
    <property type="entry name" value="SACCHAROPINE DEHYDROGENASE"/>
    <property type="match status" value="1"/>
</dbReference>
<proteinExistence type="predicted"/>
<dbReference type="InterPro" id="IPR036291">
    <property type="entry name" value="NAD(P)-bd_dom_sf"/>
</dbReference>
<dbReference type="RefSeq" id="WP_103942850.1">
    <property type="nucleotide sequence ID" value="NZ_FNVO01000019.1"/>
</dbReference>
<gene>
    <name evidence="2" type="ORF">SAMN04489712_11973</name>
</gene>
<dbReference type="Proteomes" id="UP000236723">
    <property type="component" value="Unassembled WGS sequence"/>
</dbReference>
<dbReference type="Pfam" id="PF03435">
    <property type="entry name" value="Sacchrp_dh_NADP"/>
    <property type="match status" value="1"/>
</dbReference>
<evidence type="ECO:0000313" key="3">
    <source>
        <dbReference type="Proteomes" id="UP000236723"/>
    </source>
</evidence>
<organism evidence="2 3">
    <name type="scientific">Thermomonospora echinospora</name>
    <dbReference type="NCBI Taxonomy" id="1992"/>
    <lineage>
        <taxon>Bacteria</taxon>
        <taxon>Bacillati</taxon>
        <taxon>Actinomycetota</taxon>
        <taxon>Actinomycetes</taxon>
        <taxon>Streptosporangiales</taxon>
        <taxon>Thermomonosporaceae</taxon>
        <taxon>Thermomonospora</taxon>
    </lineage>
</organism>
<reference evidence="3" key="1">
    <citation type="submission" date="2016-10" db="EMBL/GenBank/DDBJ databases">
        <authorList>
            <person name="Varghese N."/>
            <person name="Submissions S."/>
        </authorList>
    </citation>
    <scope>NUCLEOTIDE SEQUENCE [LARGE SCALE GENOMIC DNA]</scope>
    <source>
        <strain evidence="3">DSM 43163</strain>
    </source>
</reference>
<sequence>MTVIGVLGGSGTVGRVVVDRLTEYGLGRLRVGGRDLDRAAAVCRAFPQATAEPMRVDLHDPQNLREFCTGCDVVVNCAGPSYQVLDAVARVALAAGAHYVDAAGDLAAIDALESAPPPELDERAAVFSAGLMPGLSGLLPRLLATGPLARLDVYVGGAARIGELSAVDALLTRGPQFGTALAVWRDGRIVPGALAPLRAVTLPGFRGRVHAWPFLSVETARLAADLGVGELRNYTVYVTEAIPRALAAAWADGGPAERHVPAVVAAADADIAATGPYYTLLFQAVPAPGQPAGPDRPRRLLLQTPDSYALSGVVAAITVGELLEGRIKPGARAAAECLDAADVFARLTGDPLVTAAELH</sequence>